<evidence type="ECO:0000256" key="5">
    <source>
        <dbReference type="ARBA" id="ARBA00023136"/>
    </source>
</evidence>
<evidence type="ECO:0000313" key="9">
    <source>
        <dbReference type="Proteomes" id="UP000823388"/>
    </source>
</evidence>
<comment type="subcellular location">
    <subcellularLocation>
        <location evidence="1 6">Membrane</location>
        <topology evidence="1 6">Multi-pass membrane protein</topology>
    </subcellularLocation>
</comment>
<gene>
    <name evidence="8" type="ORF">PVAP13_3NG140932</name>
</gene>
<comment type="caution">
    <text evidence="8">The sequence shown here is derived from an EMBL/GenBank/DDBJ whole genome shotgun (WGS) entry which is preliminary data.</text>
</comment>
<keyword evidence="9" id="KW-1185">Reference proteome</keyword>
<dbReference type="GO" id="GO:0016020">
    <property type="term" value="C:membrane"/>
    <property type="evidence" value="ECO:0007669"/>
    <property type="project" value="UniProtKB-SubCell"/>
</dbReference>
<dbReference type="GO" id="GO:0022857">
    <property type="term" value="F:transmembrane transporter activity"/>
    <property type="evidence" value="ECO:0007669"/>
    <property type="project" value="InterPro"/>
</dbReference>
<reference evidence="8" key="1">
    <citation type="submission" date="2020-05" db="EMBL/GenBank/DDBJ databases">
        <title>WGS assembly of Panicum virgatum.</title>
        <authorList>
            <person name="Lovell J.T."/>
            <person name="Jenkins J."/>
            <person name="Shu S."/>
            <person name="Juenger T.E."/>
            <person name="Schmutz J."/>
        </authorList>
    </citation>
    <scope>NUCLEOTIDE SEQUENCE</scope>
    <source>
        <strain evidence="8">AP13</strain>
    </source>
</reference>
<feature type="transmembrane region" description="Helical" evidence="6">
    <location>
        <begin position="48"/>
        <end position="69"/>
    </location>
</feature>
<proteinExistence type="inferred from homology"/>
<evidence type="ECO:0000256" key="1">
    <source>
        <dbReference type="ARBA" id="ARBA00004141"/>
    </source>
</evidence>
<dbReference type="Pfam" id="PF00892">
    <property type="entry name" value="EamA"/>
    <property type="match status" value="2"/>
</dbReference>
<evidence type="ECO:0000313" key="8">
    <source>
        <dbReference type="EMBL" id="KAG2619313.1"/>
    </source>
</evidence>
<feature type="domain" description="EamA" evidence="7">
    <location>
        <begin position="194"/>
        <end position="332"/>
    </location>
</feature>
<feature type="transmembrane region" description="Helical" evidence="6">
    <location>
        <begin position="288"/>
        <end position="307"/>
    </location>
</feature>
<feature type="transmembrane region" description="Helical" evidence="6">
    <location>
        <begin position="192"/>
        <end position="212"/>
    </location>
</feature>
<feature type="transmembrane region" description="Helical" evidence="6">
    <location>
        <begin position="142"/>
        <end position="162"/>
    </location>
</feature>
<keyword evidence="5 6" id="KW-0472">Membrane</keyword>
<evidence type="ECO:0000256" key="3">
    <source>
        <dbReference type="ARBA" id="ARBA00022692"/>
    </source>
</evidence>
<protein>
    <recommendedName>
        <fullName evidence="6">WAT1-related protein</fullName>
    </recommendedName>
</protein>
<feature type="domain" description="EamA" evidence="7">
    <location>
        <begin position="22"/>
        <end position="160"/>
    </location>
</feature>
<accession>A0A8T0UEI2</accession>
<evidence type="ECO:0000256" key="6">
    <source>
        <dbReference type="RuleBase" id="RU363077"/>
    </source>
</evidence>
<keyword evidence="4 6" id="KW-1133">Transmembrane helix</keyword>
<evidence type="ECO:0000259" key="7">
    <source>
        <dbReference type="Pfam" id="PF00892"/>
    </source>
</evidence>
<dbReference type="AlphaFoldDB" id="A0A8T0UEI2"/>
<evidence type="ECO:0000256" key="4">
    <source>
        <dbReference type="ARBA" id="ARBA00022989"/>
    </source>
</evidence>
<dbReference type="InterPro" id="IPR030184">
    <property type="entry name" value="WAT1-related"/>
</dbReference>
<dbReference type="InterPro" id="IPR037185">
    <property type="entry name" value="EmrE-like"/>
</dbReference>
<dbReference type="EMBL" id="CM029042">
    <property type="protein sequence ID" value="KAG2619313.1"/>
    <property type="molecule type" value="Genomic_DNA"/>
</dbReference>
<name>A0A8T0UEI2_PANVG</name>
<comment type="similarity">
    <text evidence="2 6">Belongs to the drug/metabolite transporter (DMT) superfamily. Plant drug/metabolite exporter (P-DME) (TC 2.A.7.4) family.</text>
</comment>
<feature type="transmembrane region" description="Helical" evidence="6">
    <location>
        <begin position="224"/>
        <end position="245"/>
    </location>
</feature>
<evidence type="ECO:0000256" key="2">
    <source>
        <dbReference type="ARBA" id="ARBA00007635"/>
    </source>
</evidence>
<dbReference type="Proteomes" id="UP000823388">
    <property type="component" value="Chromosome 3N"/>
</dbReference>
<organism evidence="8 9">
    <name type="scientific">Panicum virgatum</name>
    <name type="common">Blackwell switchgrass</name>
    <dbReference type="NCBI Taxonomy" id="38727"/>
    <lineage>
        <taxon>Eukaryota</taxon>
        <taxon>Viridiplantae</taxon>
        <taxon>Streptophyta</taxon>
        <taxon>Embryophyta</taxon>
        <taxon>Tracheophyta</taxon>
        <taxon>Spermatophyta</taxon>
        <taxon>Magnoliopsida</taxon>
        <taxon>Liliopsida</taxon>
        <taxon>Poales</taxon>
        <taxon>Poaceae</taxon>
        <taxon>PACMAD clade</taxon>
        <taxon>Panicoideae</taxon>
        <taxon>Panicodae</taxon>
        <taxon>Paniceae</taxon>
        <taxon>Panicinae</taxon>
        <taxon>Panicum</taxon>
        <taxon>Panicum sect. Hiantes</taxon>
    </lineage>
</organism>
<dbReference type="OrthoDB" id="1728340at2759"/>
<dbReference type="SUPFAM" id="SSF103481">
    <property type="entry name" value="Multidrug resistance efflux transporter EmrE"/>
    <property type="match status" value="2"/>
</dbReference>
<feature type="transmembrane region" description="Helical" evidence="6">
    <location>
        <begin position="109"/>
        <end position="130"/>
    </location>
</feature>
<dbReference type="PANTHER" id="PTHR31218">
    <property type="entry name" value="WAT1-RELATED PROTEIN"/>
    <property type="match status" value="1"/>
</dbReference>
<feature type="transmembrane region" description="Helical" evidence="6">
    <location>
        <begin position="313"/>
        <end position="332"/>
    </location>
</feature>
<dbReference type="InterPro" id="IPR000620">
    <property type="entry name" value="EamA_dom"/>
</dbReference>
<keyword evidence="3 6" id="KW-0812">Transmembrane</keyword>
<feature type="transmembrane region" description="Helical" evidence="6">
    <location>
        <begin position="81"/>
        <end position="103"/>
    </location>
</feature>
<sequence length="403" mass="43903">MAPAAIGGGESSLMQWCKPYVAMVSLQFGYAGMNVITKVSLNHGMSHYVLVVYRHAFATLSIAPFALALERKVRPRMTPWVFLQIFVLALLGPVIDQNFYYAGLKFTSPTFSCAMSNMLPAMTFIMAVLFRMEKVNLKKARCVAKVVGTLVTVAGAMLMTLYKGRVVEMVWTKHVHLHGPPHPAAAAADKDWLTGSIFLIIATLAWASLFVLQAATLKRYDAPLSLTTLICFVGTLQAIVVTFVMERRTSVWRIGFDMNLLAAAYAGIVTSSIAYYVQGLVMKSRGPVFASAFSPLMMIIVAIMGSFILAENIYLGGILGSVLIVAGLYSVLWGKHKENLEKEAEAMEIPVAVKGVDGDGRIVDIVELDEVQLEKAQANAKRAAVAVTVPAEEARRMQGKDEA</sequence>
<feature type="transmembrane region" description="Helical" evidence="6">
    <location>
        <begin position="251"/>
        <end position="276"/>
    </location>
</feature>